<dbReference type="Proteomes" id="UP000594638">
    <property type="component" value="Unassembled WGS sequence"/>
</dbReference>
<gene>
    <name evidence="1" type="ORF">OLEA9_A065715</name>
</gene>
<reference evidence="1 2" key="1">
    <citation type="submission" date="2019-12" db="EMBL/GenBank/DDBJ databases">
        <authorList>
            <person name="Alioto T."/>
            <person name="Alioto T."/>
            <person name="Gomez Garrido J."/>
        </authorList>
    </citation>
    <scope>NUCLEOTIDE SEQUENCE [LARGE SCALE GENOMIC DNA]</scope>
</reference>
<comment type="caution">
    <text evidence="1">The sequence shown here is derived from an EMBL/GenBank/DDBJ whole genome shotgun (WGS) entry which is preliminary data.</text>
</comment>
<proteinExistence type="predicted"/>
<evidence type="ECO:0000313" key="1">
    <source>
        <dbReference type="EMBL" id="CAA3020409.1"/>
    </source>
</evidence>
<organism evidence="1 2">
    <name type="scientific">Olea europaea subsp. europaea</name>
    <dbReference type="NCBI Taxonomy" id="158383"/>
    <lineage>
        <taxon>Eukaryota</taxon>
        <taxon>Viridiplantae</taxon>
        <taxon>Streptophyta</taxon>
        <taxon>Embryophyta</taxon>
        <taxon>Tracheophyta</taxon>
        <taxon>Spermatophyta</taxon>
        <taxon>Magnoliopsida</taxon>
        <taxon>eudicotyledons</taxon>
        <taxon>Gunneridae</taxon>
        <taxon>Pentapetalae</taxon>
        <taxon>asterids</taxon>
        <taxon>lamiids</taxon>
        <taxon>Lamiales</taxon>
        <taxon>Oleaceae</taxon>
        <taxon>Oleeae</taxon>
        <taxon>Olea</taxon>
    </lineage>
</organism>
<dbReference type="Gramene" id="OE9A065715T1">
    <property type="protein sequence ID" value="OE9A065715C1"/>
    <property type="gene ID" value="OE9A065715"/>
</dbReference>
<protein>
    <submittedName>
        <fullName evidence="1">Uncharacterized protein</fullName>
    </submittedName>
</protein>
<dbReference type="AlphaFoldDB" id="A0A8S0UT11"/>
<sequence>MEEVVRKIYSESMKDNSRENEDCVQGRNSKMVASYVESEHLEKYDKAILCPNMNPGFYGQPSDDDESLENTLNYRKMTEAK</sequence>
<keyword evidence="2" id="KW-1185">Reference proteome</keyword>
<name>A0A8S0UT11_OLEEU</name>
<accession>A0A8S0UT11</accession>
<dbReference type="EMBL" id="CACTIH010009038">
    <property type="protein sequence ID" value="CAA3020409.1"/>
    <property type="molecule type" value="Genomic_DNA"/>
</dbReference>
<evidence type="ECO:0000313" key="2">
    <source>
        <dbReference type="Proteomes" id="UP000594638"/>
    </source>
</evidence>